<dbReference type="Proteomes" id="UP000464317">
    <property type="component" value="Chromosome"/>
</dbReference>
<name>A0A809S8S6_9BACT</name>
<dbReference type="RefSeq" id="WP_161553074.1">
    <property type="nucleotide sequence ID" value="NZ_AP022325.1"/>
</dbReference>
<dbReference type="InterPro" id="IPR036113">
    <property type="entry name" value="Asp/Glu-ADT_sf_sub_c"/>
</dbReference>
<dbReference type="EMBL" id="AP022325">
    <property type="protein sequence ID" value="BBU47584.1"/>
    <property type="molecule type" value="Genomic_DNA"/>
</dbReference>
<dbReference type="GO" id="GO:0006450">
    <property type="term" value="P:regulation of translational fidelity"/>
    <property type="evidence" value="ECO:0007669"/>
    <property type="project" value="InterPro"/>
</dbReference>
<dbReference type="InterPro" id="IPR003837">
    <property type="entry name" value="GatC"/>
</dbReference>
<reference evidence="1 2" key="1">
    <citation type="submission" date="2020-01" db="EMBL/GenBank/DDBJ databases">
        <title>Complete genome sequence of Mycoplasma felis strain Myco-2.</title>
        <authorList>
            <person name="Kinoshita Y."/>
            <person name="Niwa H."/>
            <person name="Uchida-Fujii E."/>
            <person name="Nukada T."/>
        </authorList>
    </citation>
    <scope>NUCLEOTIDE SEQUENCE [LARGE SCALE GENOMIC DNA]</scope>
    <source>
        <strain evidence="1 2">Myco-2</strain>
    </source>
</reference>
<keyword evidence="2" id="KW-1185">Reference proteome</keyword>
<organism evidence="1 2">
    <name type="scientific">Mycoplasmopsis felis</name>
    <dbReference type="NCBI Taxonomy" id="33923"/>
    <lineage>
        <taxon>Bacteria</taxon>
        <taxon>Bacillati</taxon>
        <taxon>Mycoplasmatota</taxon>
        <taxon>Mycoplasmoidales</taxon>
        <taxon>Metamycoplasmataceae</taxon>
        <taxon>Mycoplasmopsis</taxon>
    </lineage>
</organism>
<dbReference type="AlphaFoldDB" id="A0A809S8S6"/>
<dbReference type="SUPFAM" id="SSF141000">
    <property type="entry name" value="Glu-tRNAGln amidotransferase C subunit"/>
    <property type="match status" value="1"/>
</dbReference>
<evidence type="ECO:0008006" key="3">
    <source>
        <dbReference type="Google" id="ProtNLM"/>
    </source>
</evidence>
<dbReference type="Pfam" id="PF02686">
    <property type="entry name" value="GatC"/>
    <property type="match status" value="1"/>
</dbReference>
<dbReference type="KEGG" id="mfel:JPM2_2770"/>
<evidence type="ECO:0000313" key="2">
    <source>
        <dbReference type="Proteomes" id="UP000464317"/>
    </source>
</evidence>
<sequence>MEQITREKLKKIVKTLMFEPTEEVVDNILKNWLKLEKEIKWFDNLDLTNIEPMSKIDEEYYIDFLREDDFNNLDSINKSELINNAPQKNNDYVILTKVVK</sequence>
<proteinExistence type="predicted"/>
<gene>
    <name evidence="1" type="ORF">JPM2_2770</name>
</gene>
<evidence type="ECO:0000313" key="1">
    <source>
        <dbReference type="EMBL" id="BBU47584.1"/>
    </source>
</evidence>
<protein>
    <recommendedName>
        <fullName evidence="3">Glutamyl-tRNA amidotransferase</fullName>
    </recommendedName>
</protein>
<accession>A0A809S8S6</accession>